<dbReference type="RefSeq" id="WP_083621774.1">
    <property type="nucleotide sequence ID" value="NZ_LR734869.1"/>
</dbReference>
<accession>A0A7Z9DZT8</accession>
<reference evidence="1" key="1">
    <citation type="submission" date="2019-10" db="EMBL/GenBank/DDBJ databases">
        <authorList>
            <consortium name="Genoscope - CEA"/>
            <person name="William W."/>
        </authorList>
    </citation>
    <scope>NUCLEOTIDE SEQUENCE [LARGE SCALE GENOMIC DNA]</scope>
    <source>
        <strain evidence="1">BBR_PRJEB10992</strain>
    </source>
</reference>
<name>A0A7Z9DZT8_9CYAN</name>
<dbReference type="OrthoDB" id="582519at2"/>
<gene>
    <name evidence="1" type="ORF">PL8927_600296</name>
</gene>
<dbReference type="EMBL" id="CZCU02000136">
    <property type="protein sequence ID" value="VXD18173.1"/>
    <property type="molecule type" value="Genomic_DNA"/>
</dbReference>
<comment type="caution">
    <text evidence="1">The sequence shown here is derived from an EMBL/GenBank/DDBJ whole genome shotgun (WGS) entry which is preliminary data.</text>
</comment>
<organism evidence="1 2">
    <name type="scientific">Planktothrix serta PCC 8927</name>
    <dbReference type="NCBI Taxonomy" id="671068"/>
    <lineage>
        <taxon>Bacteria</taxon>
        <taxon>Bacillati</taxon>
        <taxon>Cyanobacteriota</taxon>
        <taxon>Cyanophyceae</taxon>
        <taxon>Oscillatoriophycideae</taxon>
        <taxon>Oscillatoriales</taxon>
        <taxon>Microcoleaceae</taxon>
        <taxon>Planktothrix</taxon>
    </lineage>
</organism>
<proteinExistence type="predicted"/>
<sequence length="120" mass="13921">MIVLAFIITDIRQAHRQAKIVQKLSYLFGQATGNRNNILRSREMLRLLESIGIYDTIENRDYIVRHIETAFYDSTNIIRTQPDGRIVKDSLLIGKRGALRMETVWQNNKLITIFLKSGDN</sequence>
<evidence type="ECO:0000313" key="1">
    <source>
        <dbReference type="EMBL" id="VXD18173.1"/>
    </source>
</evidence>
<protein>
    <submittedName>
        <fullName evidence="1">Uncharacterized protein</fullName>
    </submittedName>
</protein>
<keyword evidence="2" id="KW-1185">Reference proteome</keyword>
<dbReference type="Proteomes" id="UP000184550">
    <property type="component" value="Unassembled WGS sequence"/>
</dbReference>
<dbReference type="AlphaFoldDB" id="A0A7Z9DZT8"/>
<evidence type="ECO:0000313" key="2">
    <source>
        <dbReference type="Proteomes" id="UP000184550"/>
    </source>
</evidence>